<dbReference type="PROSITE" id="PS01196">
    <property type="entry name" value="PEPT_TRNA_HYDROL_2"/>
    <property type="match status" value="1"/>
</dbReference>
<sequence length="192" mass="21595">MEKFLIAGLGNIGPEYEHTRHNIGFDVVEALVRKHGGDFSLGRLAVQADIRIKGRTLVCIKPTTYMNLSGKAIKYWMDHEKITLPHVLVVFDDLALPLEKLRLRPGGSGAGHNGMKDIEATLGTDQYPRLRFGIGNDYPKGRQIDFVLGRWKEDEQPLVQEKIDYTVGAIESFVLEGIDKTMNKVNNSTFNR</sequence>
<dbReference type="EC" id="3.1.1.29" evidence="1 7"/>
<dbReference type="SUPFAM" id="SSF53178">
    <property type="entry name" value="Peptidyl-tRNA hydrolase-like"/>
    <property type="match status" value="1"/>
</dbReference>
<dbReference type="GO" id="GO:0005737">
    <property type="term" value="C:cytoplasm"/>
    <property type="evidence" value="ECO:0007669"/>
    <property type="project" value="UniProtKB-SubCell"/>
</dbReference>
<dbReference type="GO" id="GO:0000049">
    <property type="term" value="F:tRNA binding"/>
    <property type="evidence" value="ECO:0007669"/>
    <property type="project" value="UniProtKB-UniRule"/>
</dbReference>
<evidence type="ECO:0000256" key="1">
    <source>
        <dbReference type="ARBA" id="ARBA00013260"/>
    </source>
</evidence>
<evidence type="ECO:0000256" key="7">
    <source>
        <dbReference type="HAMAP-Rule" id="MF_00083"/>
    </source>
</evidence>
<keyword evidence="4 7" id="KW-0694">RNA-binding</keyword>
<feature type="active site" description="Proton acceptor" evidence="7">
    <location>
        <position position="21"/>
    </location>
</feature>
<evidence type="ECO:0000313" key="10">
    <source>
        <dbReference type="EMBL" id="TDX00596.1"/>
    </source>
</evidence>
<keyword evidence="11" id="KW-1185">Reference proteome</keyword>
<keyword evidence="2 7" id="KW-0820">tRNA-binding</keyword>
<evidence type="ECO:0000256" key="8">
    <source>
        <dbReference type="RuleBase" id="RU000673"/>
    </source>
</evidence>
<dbReference type="HAMAP" id="MF_00083">
    <property type="entry name" value="Pept_tRNA_hydro_bact"/>
    <property type="match status" value="1"/>
</dbReference>
<evidence type="ECO:0000313" key="11">
    <source>
        <dbReference type="Proteomes" id="UP000294498"/>
    </source>
</evidence>
<accession>A0A4R8DRX7</accession>
<evidence type="ECO:0000256" key="3">
    <source>
        <dbReference type="ARBA" id="ARBA00022801"/>
    </source>
</evidence>
<comment type="caution">
    <text evidence="10">The sequence shown here is derived from an EMBL/GenBank/DDBJ whole genome shotgun (WGS) entry which is preliminary data.</text>
</comment>
<comment type="subcellular location">
    <subcellularLocation>
        <location evidence="7">Cytoplasm</location>
    </subcellularLocation>
</comment>
<comment type="similarity">
    <text evidence="5 7 9">Belongs to the PTH family.</text>
</comment>
<evidence type="ECO:0000256" key="2">
    <source>
        <dbReference type="ARBA" id="ARBA00022555"/>
    </source>
</evidence>
<dbReference type="GO" id="GO:0072344">
    <property type="term" value="P:rescue of stalled ribosome"/>
    <property type="evidence" value="ECO:0007669"/>
    <property type="project" value="UniProtKB-UniRule"/>
</dbReference>
<comment type="function">
    <text evidence="7">Catalyzes the release of premature peptidyl moieties from peptidyl-tRNA molecules trapped in stalled 50S ribosomal subunits, and thus maintains levels of free tRNAs and 50S ribosomes.</text>
</comment>
<feature type="site" description="Stabilizes the basic form of H active site to accept a proton" evidence="7">
    <location>
        <position position="92"/>
    </location>
</feature>
<dbReference type="NCBIfam" id="TIGR00447">
    <property type="entry name" value="pth"/>
    <property type="match status" value="1"/>
</dbReference>
<dbReference type="AlphaFoldDB" id="A0A4R8DRX7"/>
<dbReference type="OrthoDB" id="9800507at2"/>
<dbReference type="Proteomes" id="UP000294498">
    <property type="component" value="Unassembled WGS sequence"/>
</dbReference>
<dbReference type="PANTHER" id="PTHR17224:SF1">
    <property type="entry name" value="PEPTIDYL-TRNA HYDROLASE"/>
    <property type="match status" value="1"/>
</dbReference>
<organism evidence="10 11">
    <name type="scientific">Dinghuibacter silviterrae</name>
    <dbReference type="NCBI Taxonomy" id="1539049"/>
    <lineage>
        <taxon>Bacteria</taxon>
        <taxon>Pseudomonadati</taxon>
        <taxon>Bacteroidota</taxon>
        <taxon>Chitinophagia</taxon>
        <taxon>Chitinophagales</taxon>
        <taxon>Chitinophagaceae</taxon>
        <taxon>Dinghuibacter</taxon>
    </lineage>
</organism>
<comment type="subunit">
    <text evidence="7">Monomer.</text>
</comment>
<keyword evidence="3 7" id="KW-0378">Hydrolase</keyword>
<feature type="binding site" evidence="7">
    <location>
        <position position="67"/>
    </location>
    <ligand>
        <name>tRNA</name>
        <dbReference type="ChEBI" id="CHEBI:17843"/>
    </ligand>
</feature>
<feature type="binding site" evidence="7">
    <location>
        <position position="113"/>
    </location>
    <ligand>
        <name>tRNA</name>
        <dbReference type="ChEBI" id="CHEBI:17843"/>
    </ligand>
</feature>
<dbReference type="Gene3D" id="3.40.50.1470">
    <property type="entry name" value="Peptidyl-tRNA hydrolase"/>
    <property type="match status" value="1"/>
</dbReference>
<dbReference type="PROSITE" id="PS01195">
    <property type="entry name" value="PEPT_TRNA_HYDROL_1"/>
    <property type="match status" value="1"/>
</dbReference>
<dbReference type="CDD" id="cd00462">
    <property type="entry name" value="PTH"/>
    <property type="match status" value="1"/>
</dbReference>
<evidence type="ECO:0000256" key="6">
    <source>
        <dbReference type="ARBA" id="ARBA00050038"/>
    </source>
</evidence>
<dbReference type="InterPro" id="IPR018171">
    <property type="entry name" value="Pept_tRNA_hydro_CS"/>
</dbReference>
<reference evidence="10 11" key="1">
    <citation type="submission" date="2019-03" db="EMBL/GenBank/DDBJ databases">
        <title>Genomic Encyclopedia of Type Strains, Phase IV (KMG-IV): sequencing the most valuable type-strain genomes for metagenomic binning, comparative biology and taxonomic classification.</title>
        <authorList>
            <person name="Goeker M."/>
        </authorList>
    </citation>
    <scope>NUCLEOTIDE SEQUENCE [LARGE SCALE GENOMIC DNA]</scope>
    <source>
        <strain evidence="10 11">DSM 100059</strain>
    </source>
</reference>
<feature type="binding site" evidence="7">
    <location>
        <position position="65"/>
    </location>
    <ligand>
        <name>tRNA</name>
        <dbReference type="ChEBI" id="CHEBI:17843"/>
    </ligand>
</feature>
<feature type="binding site" evidence="7">
    <location>
        <position position="16"/>
    </location>
    <ligand>
        <name>tRNA</name>
        <dbReference type="ChEBI" id="CHEBI:17843"/>
    </ligand>
</feature>
<name>A0A4R8DRX7_9BACT</name>
<keyword evidence="7" id="KW-0963">Cytoplasm</keyword>
<protein>
    <recommendedName>
        <fullName evidence="6 7">Peptidyl-tRNA hydrolase</fullName>
        <shortName evidence="7">Pth</shortName>
        <ecNumber evidence="1 7">3.1.1.29</ecNumber>
    </recommendedName>
</protein>
<comment type="catalytic activity">
    <reaction evidence="7 8">
        <text>an N-acyl-L-alpha-aminoacyl-tRNA + H2O = an N-acyl-L-amino acid + a tRNA + H(+)</text>
        <dbReference type="Rhea" id="RHEA:54448"/>
        <dbReference type="Rhea" id="RHEA-COMP:10123"/>
        <dbReference type="Rhea" id="RHEA-COMP:13883"/>
        <dbReference type="ChEBI" id="CHEBI:15377"/>
        <dbReference type="ChEBI" id="CHEBI:15378"/>
        <dbReference type="ChEBI" id="CHEBI:59874"/>
        <dbReference type="ChEBI" id="CHEBI:78442"/>
        <dbReference type="ChEBI" id="CHEBI:138191"/>
        <dbReference type="EC" id="3.1.1.29"/>
    </reaction>
</comment>
<dbReference type="GO" id="GO:0004045">
    <property type="term" value="F:peptidyl-tRNA hydrolase activity"/>
    <property type="evidence" value="ECO:0007669"/>
    <property type="project" value="UniProtKB-UniRule"/>
</dbReference>
<evidence type="ECO:0000256" key="4">
    <source>
        <dbReference type="ARBA" id="ARBA00022884"/>
    </source>
</evidence>
<gene>
    <name evidence="7" type="primary">pth</name>
    <name evidence="10" type="ORF">EDB95_1621</name>
</gene>
<evidence type="ECO:0000256" key="5">
    <source>
        <dbReference type="ARBA" id="ARBA00038063"/>
    </source>
</evidence>
<dbReference type="InterPro" id="IPR001328">
    <property type="entry name" value="Pept_tRNA_hydro"/>
</dbReference>
<dbReference type="FunFam" id="3.40.50.1470:FF:000001">
    <property type="entry name" value="Peptidyl-tRNA hydrolase"/>
    <property type="match status" value="1"/>
</dbReference>
<dbReference type="PANTHER" id="PTHR17224">
    <property type="entry name" value="PEPTIDYL-TRNA HYDROLASE"/>
    <property type="match status" value="1"/>
</dbReference>
<dbReference type="Pfam" id="PF01195">
    <property type="entry name" value="Pept_tRNA_hydro"/>
    <property type="match status" value="1"/>
</dbReference>
<dbReference type="GO" id="GO:0006515">
    <property type="term" value="P:protein quality control for misfolded or incompletely synthesized proteins"/>
    <property type="evidence" value="ECO:0007669"/>
    <property type="project" value="UniProtKB-UniRule"/>
</dbReference>
<dbReference type="RefSeq" id="WP_133992403.1">
    <property type="nucleotide sequence ID" value="NZ_SODV01000001.1"/>
</dbReference>
<evidence type="ECO:0000256" key="9">
    <source>
        <dbReference type="RuleBase" id="RU004320"/>
    </source>
</evidence>
<feature type="site" description="Discriminates between blocked and unblocked aminoacyl-tRNA" evidence="7">
    <location>
        <position position="11"/>
    </location>
</feature>
<dbReference type="InterPro" id="IPR036416">
    <property type="entry name" value="Pept_tRNA_hydro_sf"/>
</dbReference>
<dbReference type="EMBL" id="SODV01000001">
    <property type="protein sequence ID" value="TDX00596.1"/>
    <property type="molecule type" value="Genomic_DNA"/>
</dbReference>
<proteinExistence type="inferred from homology"/>
<comment type="function">
    <text evidence="7">Hydrolyzes ribosome-free peptidyl-tRNAs (with 1 or more amino acids incorporated), which drop off the ribosome during protein synthesis, or as a result of ribosome stalling.</text>
</comment>